<proteinExistence type="predicted"/>
<evidence type="ECO:0000256" key="2">
    <source>
        <dbReference type="SAM" id="MobiDB-lite"/>
    </source>
</evidence>
<feature type="compositionally biased region" description="Pro residues" evidence="2">
    <location>
        <begin position="11"/>
        <end position="22"/>
    </location>
</feature>
<gene>
    <name evidence="3" type="ordered locus">Oter_3594</name>
</gene>
<dbReference type="Gene3D" id="1.10.287.1490">
    <property type="match status" value="1"/>
</dbReference>
<name>B1ZWB9_OPITP</name>
<protein>
    <submittedName>
        <fullName evidence="3">Uncharacterized protein</fullName>
    </submittedName>
</protein>
<dbReference type="AlphaFoldDB" id="B1ZWB9"/>
<keyword evidence="1" id="KW-0175">Coiled coil</keyword>
<evidence type="ECO:0000256" key="1">
    <source>
        <dbReference type="SAM" id="Coils"/>
    </source>
</evidence>
<reference evidence="3 4" key="1">
    <citation type="journal article" date="2011" name="J. Bacteriol.">
        <title>Genome sequence of the verrucomicrobium Opitutus terrae PB90-1, an abundant inhabitant of rice paddy soil ecosystems.</title>
        <authorList>
            <person name="van Passel M.W."/>
            <person name="Kant R."/>
            <person name="Palva A."/>
            <person name="Copeland A."/>
            <person name="Lucas S."/>
            <person name="Lapidus A."/>
            <person name="Glavina del Rio T."/>
            <person name="Pitluck S."/>
            <person name="Goltsman E."/>
            <person name="Clum A."/>
            <person name="Sun H."/>
            <person name="Schmutz J."/>
            <person name="Larimer F.W."/>
            <person name="Land M.L."/>
            <person name="Hauser L."/>
            <person name="Kyrpides N."/>
            <person name="Mikhailova N."/>
            <person name="Richardson P.P."/>
            <person name="Janssen P.H."/>
            <person name="de Vos W.M."/>
            <person name="Smidt H."/>
        </authorList>
    </citation>
    <scope>NUCLEOTIDE SEQUENCE [LARGE SCALE GENOMIC DNA]</scope>
    <source>
        <strain evidence="4">DSM 11246 / JCM 15787 / PB90-1</strain>
    </source>
</reference>
<feature type="coiled-coil region" evidence="1">
    <location>
        <begin position="48"/>
        <end position="89"/>
    </location>
</feature>
<organism evidence="3 4">
    <name type="scientific">Opitutus terrae (strain DSM 11246 / JCM 15787 / PB90-1)</name>
    <dbReference type="NCBI Taxonomy" id="452637"/>
    <lineage>
        <taxon>Bacteria</taxon>
        <taxon>Pseudomonadati</taxon>
        <taxon>Verrucomicrobiota</taxon>
        <taxon>Opitutia</taxon>
        <taxon>Opitutales</taxon>
        <taxon>Opitutaceae</taxon>
        <taxon>Opitutus</taxon>
    </lineage>
</organism>
<feature type="region of interest" description="Disordered" evidence="2">
    <location>
        <begin position="1"/>
        <end position="22"/>
    </location>
</feature>
<sequence length="211" mass="23997">MKPLTETLTVPPFPTRYPIRPPLALPRRNRSEVMPEWPAGVDAVPGLSADAERALRRLENSLADRERAVAEAEARLAERNRDLAEMEALLHARESLLASSLLRHPDKRGIVTIREAEALNGLKAELDQQEANLREARQTMRDREKFMEESETRLFQKVQEQQEKEMALEQREEDLAAREARLQEAASMLGASGPSTQPAPAPKRAYDEWRE</sequence>
<dbReference type="Proteomes" id="UP000007013">
    <property type="component" value="Chromosome"/>
</dbReference>
<dbReference type="STRING" id="452637.Oter_3594"/>
<feature type="region of interest" description="Disordered" evidence="2">
    <location>
        <begin position="183"/>
        <end position="211"/>
    </location>
</feature>
<dbReference type="HOGENOM" id="CLU_1303878_0_0_0"/>
<dbReference type="RefSeq" id="WP_012376400.1">
    <property type="nucleotide sequence ID" value="NC_010571.1"/>
</dbReference>
<accession>B1ZWB9</accession>
<keyword evidence="4" id="KW-1185">Reference proteome</keyword>
<evidence type="ECO:0000313" key="4">
    <source>
        <dbReference type="Proteomes" id="UP000007013"/>
    </source>
</evidence>
<dbReference type="EMBL" id="CP001032">
    <property type="protein sequence ID" value="ACB76871.1"/>
    <property type="molecule type" value="Genomic_DNA"/>
</dbReference>
<evidence type="ECO:0000313" key="3">
    <source>
        <dbReference type="EMBL" id="ACB76871.1"/>
    </source>
</evidence>
<dbReference type="KEGG" id="ote:Oter_3594"/>